<protein>
    <recommendedName>
        <fullName evidence="6">Chaperone protein DnaJ</fullName>
    </recommendedName>
</protein>
<dbReference type="CDD" id="cd10747">
    <property type="entry name" value="DnaJ_C"/>
    <property type="match status" value="1"/>
</dbReference>
<dbReference type="EMBL" id="AMFJ01036173">
    <property type="protein sequence ID" value="EKD24742.1"/>
    <property type="molecule type" value="Genomic_DNA"/>
</dbReference>
<evidence type="ECO:0000256" key="1">
    <source>
        <dbReference type="ARBA" id="ARBA00022723"/>
    </source>
</evidence>
<feature type="binding site" evidence="6">
    <location>
        <position position="187"/>
    </location>
    <ligand>
        <name>Zn(2+)</name>
        <dbReference type="ChEBI" id="CHEBI:29105"/>
        <label>2</label>
    </ligand>
</feature>
<name>K1XI19_9BACT</name>
<dbReference type="HAMAP" id="MF_01152">
    <property type="entry name" value="DnaJ"/>
    <property type="match status" value="1"/>
</dbReference>
<keyword evidence="5 6" id="KW-0143">Chaperone</keyword>
<evidence type="ECO:0000256" key="3">
    <source>
        <dbReference type="ARBA" id="ARBA00022771"/>
    </source>
</evidence>
<comment type="subcellular location">
    <subcellularLocation>
        <location evidence="6">Cytoplasm</location>
    </subcellularLocation>
</comment>
<keyword evidence="1 6" id="KW-0479">Metal-binding</keyword>
<dbReference type="InterPro" id="IPR012724">
    <property type="entry name" value="DnaJ"/>
</dbReference>
<dbReference type="InterPro" id="IPR008971">
    <property type="entry name" value="HSP40/DnaJ_pept-bd"/>
</dbReference>
<evidence type="ECO:0000313" key="8">
    <source>
        <dbReference type="EMBL" id="EKD24742.1"/>
    </source>
</evidence>
<dbReference type="PANTHER" id="PTHR43096">
    <property type="entry name" value="DNAJ HOMOLOG 1, MITOCHONDRIAL-RELATED"/>
    <property type="match status" value="1"/>
</dbReference>
<dbReference type="Pfam" id="PF00684">
    <property type="entry name" value="DnaJ_CXXCXGXG"/>
    <property type="match status" value="1"/>
</dbReference>
<keyword evidence="6" id="KW-0963">Cytoplasm</keyword>
<dbReference type="GO" id="GO:0005524">
    <property type="term" value="F:ATP binding"/>
    <property type="evidence" value="ECO:0007669"/>
    <property type="project" value="InterPro"/>
</dbReference>
<dbReference type="InterPro" id="IPR001305">
    <property type="entry name" value="HSP_DnaJ_Cys-rich_dom"/>
</dbReference>
<evidence type="ECO:0000256" key="2">
    <source>
        <dbReference type="ARBA" id="ARBA00022737"/>
    </source>
</evidence>
<dbReference type="CDD" id="cd10719">
    <property type="entry name" value="DnaJ_zf"/>
    <property type="match status" value="1"/>
</dbReference>
<dbReference type="Gene3D" id="2.10.230.10">
    <property type="entry name" value="Heat shock protein DnaJ, cysteine-rich domain"/>
    <property type="match status" value="1"/>
</dbReference>
<reference evidence="8" key="1">
    <citation type="journal article" date="2012" name="Science">
        <title>Fermentation, hydrogen, and sulfur metabolism in multiple uncultivated bacterial phyla.</title>
        <authorList>
            <person name="Wrighton K.C."/>
            <person name="Thomas B.C."/>
            <person name="Sharon I."/>
            <person name="Miller C.S."/>
            <person name="Castelle C.J."/>
            <person name="VerBerkmoes N.C."/>
            <person name="Wilkins M.J."/>
            <person name="Hettich R.L."/>
            <person name="Lipton M.S."/>
            <person name="Williams K.H."/>
            <person name="Long P.E."/>
            <person name="Banfield J.F."/>
        </authorList>
    </citation>
    <scope>NUCLEOTIDE SEQUENCE [LARGE SCALE GENOMIC DNA]</scope>
</reference>
<dbReference type="PRINTS" id="PR00625">
    <property type="entry name" value="JDOMAIN"/>
</dbReference>
<comment type="cofactor">
    <cofactor evidence="6">
        <name>Zn(2+)</name>
        <dbReference type="ChEBI" id="CHEBI:29105"/>
    </cofactor>
    <text evidence="6">Binds 2 Zn(2+) ions per monomer.</text>
</comment>
<keyword evidence="6" id="KW-0235">DNA replication</keyword>
<feature type="domain" description="J" evidence="7">
    <location>
        <begin position="8"/>
        <end position="69"/>
    </location>
</feature>
<dbReference type="Gene3D" id="2.60.260.20">
    <property type="entry name" value="Urease metallochaperone UreE, N-terminal domain"/>
    <property type="match status" value="2"/>
</dbReference>
<dbReference type="GO" id="GO:0006260">
    <property type="term" value="P:DNA replication"/>
    <property type="evidence" value="ECO:0007669"/>
    <property type="project" value="UniProtKB-KW"/>
</dbReference>
<dbReference type="GO" id="GO:0008270">
    <property type="term" value="F:zinc ion binding"/>
    <property type="evidence" value="ECO:0007669"/>
    <property type="project" value="UniProtKB-UniRule"/>
</dbReference>
<comment type="domain">
    <text evidence="6">The J domain is necessary and sufficient to stimulate DnaK ATPase activity. Zinc center 1 plays an important role in the autonomous, DnaK-independent chaperone activity of DnaJ. Zinc center 2 is essential for interaction with DnaK and for DnaJ activity.</text>
</comment>
<dbReference type="SUPFAM" id="SSF57938">
    <property type="entry name" value="DnaJ/Hsp40 cysteine-rich domain"/>
    <property type="match status" value="1"/>
</dbReference>
<dbReference type="GO" id="GO:0009408">
    <property type="term" value="P:response to heat"/>
    <property type="evidence" value="ECO:0007669"/>
    <property type="project" value="InterPro"/>
</dbReference>
<keyword evidence="3" id="KW-0863">Zinc-finger</keyword>
<dbReference type="SUPFAM" id="SSF49493">
    <property type="entry name" value="HSP40/DnaJ peptide-binding domain"/>
    <property type="match status" value="2"/>
</dbReference>
<dbReference type="SUPFAM" id="SSF46565">
    <property type="entry name" value="Chaperone J-domain"/>
    <property type="match status" value="1"/>
</dbReference>
<dbReference type="GO" id="GO:0051082">
    <property type="term" value="F:unfolded protein binding"/>
    <property type="evidence" value="ECO:0007669"/>
    <property type="project" value="UniProtKB-UniRule"/>
</dbReference>
<comment type="caution">
    <text evidence="6">Lacks conserved residue(s) required for the propagation of feature annotation.</text>
</comment>
<feature type="binding site" evidence="6">
    <location>
        <position position="161"/>
    </location>
    <ligand>
        <name>Zn(2+)</name>
        <dbReference type="ChEBI" id="CHEBI:29105"/>
        <label>2</label>
    </ligand>
</feature>
<dbReference type="InterPro" id="IPR001623">
    <property type="entry name" value="DnaJ_domain"/>
</dbReference>
<organism evidence="8">
    <name type="scientific">uncultured bacterium</name>
    <name type="common">gcode 4</name>
    <dbReference type="NCBI Taxonomy" id="1234023"/>
    <lineage>
        <taxon>Bacteria</taxon>
        <taxon>environmental samples</taxon>
    </lineage>
</organism>
<feature type="binding site" evidence="6">
    <location>
        <position position="164"/>
    </location>
    <ligand>
        <name>Zn(2+)</name>
        <dbReference type="ChEBI" id="CHEBI:29105"/>
        <label>2</label>
    </ligand>
</feature>
<evidence type="ECO:0000256" key="6">
    <source>
        <dbReference type="HAMAP-Rule" id="MF_01152"/>
    </source>
</evidence>
<keyword evidence="2 6" id="KW-0677">Repeat</keyword>
<dbReference type="InterPro" id="IPR002939">
    <property type="entry name" value="DnaJ_C"/>
</dbReference>
<gene>
    <name evidence="6" type="primary">dnaJ</name>
    <name evidence="8" type="ORF">ACD_80C00166G0003</name>
</gene>
<dbReference type="CDD" id="cd06257">
    <property type="entry name" value="DnaJ"/>
    <property type="match status" value="1"/>
</dbReference>
<dbReference type="Gene3D" id="1.10.287.110">
    <property type="entry name" value="DnaJ domain"/>
    <property type="match status" value="1"/>
</dbReference>
<proteinExistence type="inferred from homology"/>
<comment type="caution">
    <text evidence="8">The sequence shown here is derived from an EMBL/GenBank/DDBJ whole genome shotgun (WGS) entry which is preliminary data.</text>
</comment>
<evidence type="ECO:0000256" key="4">
    <source>
        <dbReference type="ARBA" id="ARBA00022833"/>
    </source>
</evidence>
<comment type="function">
    <text evidence="6">Participates actively in the response to hyperosmotic and heat shock by preventing the aggregation of stress-denatured proteins and by disaggregating proteins, also in an autonomous, DnaK-independent fashion. Unfolded proteins bind initially to DnaJ; upon interaction with the DnaJ-bound protein, DnaK hydrolyzes its bound ATP, resulting in the formation of a stable complex. GrpE releases ADP from DnaK; ATP binding to DnaK triggers the release of the substrate protein, thus completing the reaction cycle. Several rounds of ATP-dependent interactions between DnaJ, DnaK and GrpE are required for fully efficient folding. Also involved, together with DnaK and GrpE, in the DNA replication of plasmids through activation of initiation proteins.</text>
</comment>
<dbReference type="Pfam" id="PF01556">
    <property type="entry name" value="DnaJ_C"/>
    <property type="match status" value="1"/>
</dbReference>
<dbReference type="GO" id="GO:0005737">
    <property type="term" value="C:cytoplasm"/>
    <property type="evidence" value="ECO:0007669"/>
    <property type="project" value="UniProtKB-SubCell"/>
</dbReference>
<dbReference type="GO" id="GO:0042026">
    <property type="term" value="P:protein refolding"/>
    <property type="evidence" value="ECO:0007669"/>
    <property type="project" value="TreeGrafter"/>
</dbReference>
<sequence>MDFDVKKNYYDILGVKEDASPEEIKKAFKKAAVKHHPDKGGDKKKFQEMNEAYQVIGDEKKKGQYDAYRKGGYSWFDGQGWFWWGWWFNGGVDFWDFDIGDIMGGIFGGGFGWWSKKKSTQGGEDIQVAIDISFEESYTGVTKKISYSRMKKVTGTDEKTCTTCKGHGSIVQQVQTPFGVMQSQSVCPYCEGSGKIYTKDGKQLANGWLEKTKEILEVKIPAAIKAGSYIKFSNKGNESSAHHIGDLYIQINVANSRLYERKSDHLYTKANVSLFDMVLWGEITVDHPEGKLKIKVPKGTQVGDMIKIGGKWFGVGGMFSKRGDLFVIPQVDIPKKLSRDQEKLWTELKSKK</sequence>
<keyword evidence="6" id="KW-0346">Stress response</keyword>
<evidence type="ECO:0000259" key="7">
    <source>
        <dbReference type="PROSITE" id="PS50076"/>
    </source>
</evidence>
<comment type="similarity">
    <text evidence="6">Belongs to the DnaJ family.</text>
</comment>
<feature type="binding site" evidence="6">
    <location>
        <position position="190"/>
    </location>
    <ligand>
        <name>Zn(2+)</name>
        <dbReference type="ChEBI" id="CHEBI:29105"/>
        <label>2</label>
    </ligand>
</feature>
<dbReference type="PANTHER" id="PTHR43096:SF52">
    <property type="entry name" value="DNAJ HOMOLOG 1, MITOCHONDRIAL-RELATED"/>
    <property type="match status" value="1"/>
</dbReference>
<dbReference type="GO" id="GO:0031072">
    <property type="term" value="F:heat shock protein binding"/>
    <property type="evidence" value="ECO:0007669"/>
    <property type="project" value="InterPro"/>
</dbReference>
<dbReference type="AlphaFoldDB" id="K1XI19"/>
<comment type="subunit">
    <text evidence="6">Homodimer.</text>
</comment>
<evidence type="ECO:0000256" key="5">
    <source>
        <dbReference type="ARBA" id="ARBA00023186"/>
    </source>
</evidence>
<dbReference type="SMART" id="SM00271">
    <property type="entry name" value="DnaJ"/>
    <property type="match status" value="1"/>
</dbReference>
<dbReference type="InterPro" id="IPR036869">
    <property type="entry name" value="J_dom_sf"/>
</dbReference>
<accession>K1XI19</accession>
<dbReference type="PROSITE" id="PS50076">
    <property type="entry name" value="DNAJ_2"/>
    <property type="match status" value="1"/>
</dbReference>
<dbReference type="Pfam" id="PF00226">
    <property type="entry name" value="DnaJ"/>
    <property type="match status" value="1"/>
</dbReference>
<keyword evidence="4 6" id="KW-0862">Zinc</keyword>
<dbReference type="InterPro" id="IPR036410">
    <property type="entry name" value="HSP_DnaJ_Cys-rich_dom_sf"/>
</dbReference>